<dbReference type="EMBL" id="UINC01028598">
    <property type="protein sequence ID" value="SVB09855.1"/>
    <property type="molecule type" value="Genomic_DNA"/>
</dbReference>
<dbReference type="Gene3D" id="2.120.10.80">
    <property type="entry name" value="Kelch-type beta propeller"/>
    <property type="match status" value="1"/>
</dbReference>
<evidence type="ECO:0008006" key="2">
    <source>
        <dbReference type="Google" id="ProtNLM"/>
    </source>
</evidence>
<name>A0A382B7T3_9ZZZZ</name>
<evidence type="ECO:0000313" key="1">
    <source>
        <dbReference type="EMBL" id="SVB09855.1"/>
    </source>
</evidence>
<feature type="non-terminal residue" evidence="1">
    <location>
        <position position="55"/>
    </location>
</feature>
<dbReference type="InterPro" id="IPR015915">
    <property type="entry name" value="Kelch-typ_b-propeller"/>
</dbReference>
<organism evidence="1">
    <name type="scientific">marine metagenome</name>
    <dbReference type="NCBI Taxonomy" id="408172"/>
    <lineage>
        <taxon>unclassified sequences</taxon>
        <taxon>metagenomes</taxon>
        <taxon>ecological metagenomes</taxon>
    </lineage>
</organism>
<reference evidence="1" key="1">
    <citation type="submission" date="2018-05" db="EMBL/GenBank/DDBJ databases">
        <authorList>
            <person name="Lanie J.A."/>
            <person name="Ng W.-L."/>
            <person name="Kazmierczak K.M."/>
            <person name="Andrzejewski T.M."/>
            <person name="Davidsen T.M."/>
            <person name="Wayne K.J."/>
            <person name="Tettelin H."/>
            <person name="Glass J.I."/>
            <person name="Rusch D."/>
            <person name="Podicherti R."/>
            <person name="Tsui H.-C.T."/>
            <person name="Winkler M.E."/>
        </authorList>
    </citation>
    <scope>NUCLEOTIDE SEQUENCE</scope>
</reference>
<accession>A0A382B7T3</accession>
<dbReference type="SUPFAM" id="SSF117281">
    <property type="entry name" value="Kelch motif"/>
    <property type="match status" value="1"/>
</dbReference>
<protein>
    <recommendedName>
        <fullName evidence="2">Galactose oxidase</fullName>
    </recommendedName>
</protein>
<proteinExistence type="predicted"/>
<sequence length="55" mass="5941">MIIWGGISQNSYLDTGGKYNPSADVWTSISNQQAPESRGGHTAVWTGNEMIIWGG</sequence>
<dbReference type="AlphaFoldDB" id="A0A382B7T3"/>
<gene>
    <name evidence="1" type="ORF">METZ01_LOCUS162709</name>
</gene>